<dbReference type="AlphaFoldDB" id="A0A0D2MRQ5"/>
<dbReference type="KEGG" id="mng:MNEG_10723"/>
<feature type="region of interest" description="Disordered" evidence="1">
    <location>
        <begin position="387"/>
        <end position="408"/>
    </location>
</feature>
<keyword evidence="4" id="KW-1185">Reference proteome</keyword>
<keyword evidence="2" id="KW-0732">Signal</keyword>
<proteinExistence type="predicted"/>
<gene>
    <name evidence="3" type="ORF">MNEG_10723</name>
</gene>
<feature type="compositionally biased region" description="Gly residues" evidence="1">
    <location>
        <begin position="164"/>
        <end position="177"/>
    </location>
</feature>
<feature type="chain" id="PRO_5002247183" evidence="2">
    <location>
        <begin position="19"/>
        <end position="442"/>
    </location>
</feature>
<accession>A0A0D2MRQ5</accession>
<dbReference type="RefSeq" id="XP_013896255.1">
    <property type="nucleotide sequence ID" value="XM_014040801.1"/>
</dbReference>
<evidence type="ECO:0000313" key="3">
    <source>
        <dbReference type="EMBL" id="KIY97235.1"/>
    </source>
</evidence>
<dbReference type="Proteomes" id="UP000054498">
    <property type="component" value="Unassembled WGS sequence"/>
</dbReference>
<reference evidence="3 4" key="1">
    <citation type="journal article" date="2013" name="BMC Genomics">
        <title>Reconstruction of the lipid metabolism for the microalga Monoraphidium neglectum from its genome sequence reveals characteristics suitable for biofuel production.</title>
        <authorList>
            <person name="Bogen C."/>
            <person name="Al-Dilaimi A."/>
            <person name="Albersmeier A."/>
            <person name="Wichmann J."/>
            <person name="Grundmann M."/>
            <person name="Rupp O."/>
            <person name="Lauersen K.J."/>
            <person name="Blifernez-Klassen O."/>
            <person name="Kalinowski J."/>
            <person name="Goesmann A."/>
            <person name="Mussgnug J.H."/>
            <person name="Kruse O."/>
        </authorList>
    </citation>
    <scope>NUCLEOTIDE SEQUENCE [LARGE SCALE GENOMIC DNA]</scope>
    <source>
        <strain evidence="3 4">SAG 48.87</strain>
    </source>
</reference>
<evidence type="ECO:0000256" key="1">
    <source>
        <dbReference type="SAM" id="MobiDB-lite"/>
    </source>
</evidence>
<feature type="signal peptide" evidence="2">
    <location>
        <begin position="1"/>
        <end position="18"/>
    </location>
</feature>
<sequence>MAAWSLTRIAAAGIGLQAALLRGLGGAALGAGGAAAAAAGPVLSAGARAVAAPMGAVGRDLRNMVLGLPPGNHQSETEGGDAPPKTRWVAPDFEADEWAQGPDGSYAFAAAAAGFGGARPVEFLAAASLDLVRRLRACLDQSADRVESLRRCKPREAGGATARSGGGDGRGAQGARGAGVDAAAGGNVPPAVVVRAEAAEVEEVVDLLEGDLREALQLLDALSGAVDGIQRGGGAAWGAGGAAGGGGGWSCGVASGGGGGDAGVPWWERWLAALVRVGAVVWASLVLLVPTASFVRELVLQPREAVAAAAAAAKAATETAAQVVVGVNPGGAGGQQEEPPCAAVREGLGEEDERALLRAAGGLGGGVLLLLLASKVFGRGGGGGGYGGYGGRDRRRGRRRGWGRRKGPVGIAPDVRGDYVHHYGDLIVGPAGVVGASAHGAR</sequence>
<dbReference type="GeneID" id="25727914"/>
<evidence type="ECO:0000256" key="2">
    <source>
        <dbReference type="SAM" id="SignalP"/>
    </source>
</evidence>
<protein>
    <submittedName>
        <fullName evidence="3">Uncharacterized protein</fullName>
    </submittedName>
</protein>
<feature type="compositionally biased region" description="Basic residues" evidence="1">
    <location>
        <begin position="393"/>
        <end position="407"/>
    </location>
</feature>
<evidence type="ECO:0000313" key="4">
    <source>
        <dbReference type="Proteomes" id="UP000054498"/>
    </source>
</evidence>
<dbReference type="EMBL" id="KK102653">
    <property type="protein sequence ID" value="KIY97235.1"/>
    <property type="molecule type" value="Genomic_DNA"/>
</dbReference>
<name>A0A0D2MRQ5_9CHLO</name>
<organism evidence="3 4">
    <name type="scientific">Monoraphidium neglectum</name>
    <dbReference type="NCBI Taxonomy" id="145388"/>
    <lineage>
        <taxon>Eukaryota</taxon>
        <taxon>Viridiplantae</taxon>
        <taxon>Chlorophyta</taxon>
        <taxon>core chlorophytes</taxon>
        <taxon>Chlorophyceae</taxon>
        <taxon>CS clade</taxon>
        <taxon>Sphaeropleales</taxon>
        <taxon>Selenastraceae</taxon>
        <taxon>Monoraphidium</taxon>
    </lineage>
</organism>
<feature type="region of interest" description="Disordered" evidence="1">
    <location>
        <begin position="153"/>
        <end position="181"/>
    </location>
</feature>